<keyword evidence="2" id="KW-0032">Aminotransferase</keyword>
<dbReference type="InterPro" id="IPR015421">
    <property type="entry name" value="PyrdxlP-dep_Trfase_major"/>
</dbReference>
<dbReference type="AlphaFoldDB" id="A0A5N8VTM1"/>
<reference evidence="2 3" key="1">
    <citation type="submission" date="2019-07" db="EMBL/GenBank/DDBJ databases">
        <title>New species of Amycolatopsis and Streptomyces.</title>
        <authorList>
            <person name="Duangmal K."/>
            <person name="Teo W.F.A."/>
            <person name="Lipun K."/>
        </authorList>
    </citation>
    <scope>NUCLEOTIDE SEQUENCE [LARGE SCALE GENOMIC DNA]</scope>
    <source>
        <strain evidence="2 3">TISTR 2346</strain>
    </source>
</reference>
<dbReference type="GO" id="GO:0030170">
    <property type="term" value="F:pyridoxal phosphate binding"/>
    <property type="evidence" value="ECO:0007669"/>
    <property type="project" value="InterPro"/>
</dbReference>
<dbReference type="InterPro" id="IPR004839">
    <property type="entry name" value="Aminotransferase_I/II_large"/>
</dbReference>
<dbReference type="OrthoDB" id="3861823at2"/>
<gene>
    <name evidence="2" type="ORF">FNH04_01000</name>
</gene>
<dbReference type="InterPro" id="IPR015422">
    <property type="entry name" value="PyrdxlP-dep_Trfase_small"/>
</dbReference>
<dbReference type="Pfam" id="PF00155">
    <property type="entry name" value="Aminotran_1_2"/>
    <property type="match status" value="1"/>
</dbReference>
<accession>A0A5N8VTM1</accession>
<dbReference type="RefSeq" id="WP_152779320.1">
    <property type="nucleotide sequence ID" value="NZ_BAABEQ010000014.1"/>
</dbReference>
<dbReference type="SUPFAM" id="SSF53383">
    <property type="entry name" value="PLP-dependent transferases"/>
    <property type="match status" value="1"/>
</dbReference>
<organism evidence="2 3">
    <name type="scientific">Streptomyces phyllanthi</name>
    <dbReference type="NCBI Taxonomy" id="1803180"/>
    <lineage>
        <taxon>Bacteria</taxon>
        <taxon>Bacillati</taxon>
        <taxon>Actinomycetota</taxon>
        <taxon>Actinomycetes</taxon>
        <taxon>Kitasatosporales</taxon>
        <taxon>Streptomycetaceae</taxon>
        <taxon>Streptomyces</taxon>
    </lineage>
</organism>
<dbReference type="InterPro" id="IPR015424">
    <property type="entry name" value="PyrdxlP-dep_Trfase"/>
</dbReference>
<evidence type="ECO:0000313" key="3">
    <source>
        <dbReference type="Proteomes" id="UP000326979"/>
    </source>
</evidence>
<dbReference type="Gene3D" id="3.90.1150.10">
    <property type="entry name" value="Aspartate Aminotransferase, domain 1"/>
    <property type="match status" value="1"/>
</dbReference>
<dbReference type="GO" id="GO:0008483">
    <property type="term" value="F:transaminase activity"/>
    <property type="evidence" value="ECO:0007669"/>
    <property type="project" value="UniProtKB-KW"/>
</dbReference>
<keyword evidence="2" id="KW-0808">Transferase</keyword>
<evidence type="ECO:0000259" key="1">
    <source>
        <dbReference type="Pfam" id="PF00155"/>
    </source>
</evidence>
<dbReference type="EMBL" id="VJZE01000003">
    <property type="protein sequence ID" value="MPY38587.1"/>
    <property type="molecule type" value="Genomic_DNA"/>
</dbReference>
<dbReference type="Proteomes" id="UP000326979">
    <property type="component" value="Unassembled WGS sequence"/>
</dbReference>
<proteinExistence type="predicted"/>
<name>A0A5N8VTM1_9ACTN</name>
<dbReference type="Gene3D" id="3.40.640.10">
    <property type="entry name" value="Type I PLP-dependent aspartate aminotransferase-like (Major domain)"/>
    <property type="match status" value="1"/>
</dbReference>
<evidence type="ECO:0000313" key="2">
    <source>
        <dbReference type="EMBL" id="MPY38587.1"/>
    </source>
</evidence>
<comment type="caution">
    <text evidence="2">The sequence shown here is derived from an EMBL/GenBank/DDBJ whole genome shotgun (WGS) entry which is preliminary data.</text>
</comment>
<keyword evidence="3" id="KW-1185">Reference proteome</keyword>
<sequence>MTATSSNSVAAGNATRNLTSMETDALLGGLNVSDGHPRMALTETQRDIVESLPALFDEADKRLFEEIEAEAQRAFLHGIGQHQAPIGTGRLVSCYSSSVAMDITARALAHRTGHVALVHPTFDNIPDLLKGRGLTLAPVTEAELEQGEPDLPEEVGAVFVTTPNNPTGWVLSEDALRRLAAYCARTGRVLAMDTCFRAQDARAQYDTYRILQDSGVEWVVIEDTGKLWPTLELKAGFLAWGENTDLPLLEYFSDVLLSVSPLILLMITRFAQDASTGGYAELHGLIRRNRLALAEILGGSPVELTDPDARISVARITLPPDGPDAVTLYDELARKGTHVLPCGPFHWARQGDGLRQVRLALARPEDDVVRAAEIVVNAVRRRLEATNGAH</sequence>
<feature type="domain" description="Aminotransferase class I/classII large" evidence="1">
    <location>
        <begin position="74"/>
        <end position="194"/>
    </location>
</feature>
<protein>
    <submittedName>
        <fullName evidence="2">Aminotransferase class I/II-fold pyridoxal phosphate-dependent enzyme</fullName>
    </submittedName>
</protein>